<gene>
    <name evidence="2" type="ORF">AaE_000765</name>
</gene>
<protein>
    <submittedName>
        <fullName evidence="2">Uncharacterized protein</fullName>
    </submittedName>
</protein>
<reference evidence="2 3" key="1">
    <citation type="submission" date="2019-06" db="EMBL/GenBank/DDBJ databases">
        <title>Genomics analysis of Aphanomyces spp. identifies a new class of oomycete effector associated with host adaptation.</title>
        <authorList>
            <person name="Gaulin E."/>
        </authorList>
    </citation>
    <scope>NUCLEOTIDE SEQUENCE [LARGE SCALE GENOMIC DNA]</scope>
    <source>
        <strain evidence="2 3">E</strain>
    </source>
</reference>
<comment type="caution">
    <text evidence="2">The sequence shown here is derived from an EMBL/GenBank/DDBJ whole genome shotgun (WGS) entry which is preliminary data.</text>
</comment>
<feature type="compositionally biased region" description="Polar residues" evidence="1">
    <location>
        <begin position="52"/>
        <end position="67"/>
    </location>
</feature>
<organism evidence="2 3">
    <name type="scientific">Aphanomyces astaci</name>
    <name type="common">Crayfish plague agent</name>
    <dbReference type="NCBI Taxonomy" id="112090"/>
    <lineage>
        <taxon>Eukaryota</taxon>
        <taxon>Sar</taxon>
        <taxon>Stramenopiles</taxon>
        <taxon>Oomycota</taxon>
        <taxon>Saprolegniomycetes</taxon>
        <taxon>Saprolegniales</taxon>
        <taxon>Verrucalvaceae</taxon>
        <taxon>Aphanomyces</taxon>
    </lineage>
</organism>
<dbReference type="AlphaFoldDB" id="A0A6A5B3K2"/>
<feature type="region of interest" description="Disordered" evidence="1">
    <location>
        <begin position="1"/>
        <end position="73"/>
    </location>
</feature>
<proteinExistence type="predicted"/>
<sequence length="83" mass="9269">MSSLLAGIRFGAASDEDDHSKKDKKKKKDSKKKDDKSSSSHKKKQKDHDVATESTPVSESTLPTPTSALPRDEWMHMVVLFLN</sequence>
<dbReference type="Proteomes" id="UP000469452">
    <property type="component" value="Unassembled WGS sequence"/>
</dbReference>
<feature type="non-terminal residue" evidence="2">
    <location>
        <position position="83"/>
    </location>
</feature>
<accession>A0A6A5B3K2</accession>
<evidence type="ECO:0000313" key="2">
    <source>
        <dbReference type="EMBL" id="KAF0775534.1"/>
    </source>
</evidence>
<name>A0A6A5B3K2_APHAT</name>
<dbReference type="EMBL" id="VJMI01001419">
    <property type="protein sequence ID" value="KAF0775534.1"/>
    <property type="molecule type" value="Genomic_DNA"/>
</dbReference>
<evidence type="ECO:0000313" key="3">
    <source>
        <dbReference type="Proteomes" id="UP000469452"/>
    </source>
</evidence>
<evidence type="ECO:0000256" key="1">
    <source>
        <dbReference type="SAM" id="MobiDB-lite"/>
    </source>
</evidence>